<evidence type="ECO:0000256" key="1">
    <source>
        <dbReference type="SAM" id="MobiDB-lite"/>
    </source>
</evidence>
<gene>
    <name evidence="2" type="ORF">Scep_020816</name>
</gene>
<feature type="compositionally biased region" description="Basic residues" evidence="1">
    <location>
        <begin position="40"/>
        <end position="52"/>
    </location>
</feature>
<keyword evidence="3" id="KW-1185">Reference proteome</keyword>
<feature type="region of interest" description="Disordered" evidence="1">
    <location>
        <begin position="1"/>
        <end position="52"/>
    </location>
</feature>
<protein>
    <submittedName>
        <fullName evidence="2">Uncharacterized protein</fullName>
    </submittedName>
</protein>
<evidence type="ECO:0000313" key="2">
    <source>
        <dbReference type="EMBL" id="KAK9103972.1"/>
    </source>
</evidence>
<reference evidence="2 3" key="1">
    <citation type="submission" date="2024-01" db="EMBL/GenBank/DDBJ databases">
        <title>Genome assemblies of Stephania.</title>
        <authorList>
            <person name="Yang L."/>
        </authorList>
    </citation>
    <scope>NUCLEOTIDE SEQUENCE [LARGE SCALE GENOMIC DNA]</scope>
    <source>
        <strain evidence="2">JXDWG</strain>
        <tissue evidence="2">Leaf</tissue>
    </source>
</reference>
<dbReference type="Proteomes" id="UP001419268">
    <property type="component" value="Unassembled WGS sequence"/>
</dbReference>
<dbReference type="EMBL" id="JBBNAG010000009">
    <property type="protein sequence ID" value="KAK9103972.1"/>
    <property type="molecule type" value="Genomic_DNA"/>
</dbReference>
<feature type="compositionally biased region" description="Pro residues" evidence="1">
    <location>
        <begin position="118"/>
        <end position="130"/>
    </location>
</feature>
<organism evidence="2 3">
    <name type="scientific">Stephania cephalantha</name>
    <dbReference type="NCBI Taxonomy" id="152367"/>
    <lineage>
        <taxon>Eukaryota</taxon>
        <taxon>Viridiplantae</taxon>
        <taxon>Streptophyta</taxon>
        <taxon>Embryophyta</taxon>
        <taxon>Tracheophyta</taxon>
        <taxon>Spermatophyta</taxon>
        <taxon>Magnoliopsida</taxon>
        <taxon>Ranunculales</taxon>
        <taxon>Menispermaceae</taxon>
        <taxon>Menispermoideae</taxon>
        <taxon>Cissampelideae</taxon>
        <taxon>Stephania</taxon>
    </lineage>
</organism>
<accession>A0AAP0F4X6</accession>
<feature type="region of interest" description="Disordered" evidence="1">
    <location>
        <begin position="71"/>
        <end position="102"/>
    </location>
</feature>
<feature type="compositionally biased region" description="Basic residues" evidence="1">
    <location>
        <begin position="133"/>
        <end position="142"/>
    </location>
</feature>
<comment type="caution">
    <text evidence="2">The sequence shown here is derived from an EMBL/GenBank/DDBJ whole genome shotgun (WGS) entry which is preliminary data.</text>
</comment>
<feature type="compositionally biased region" description="Low complexity" evidence="1">
    <location>
        <begin position="143"/>
        <end position="152"/>
    </location>
</feature>
<feature type="region of interest" description="Disordered" evidence="1">
    <location>
        <begin position="116"/>
        <end position="165"/>
    </location>
</feature>
<proteinExistence type="predicted"/>
<evidence type="ECO:0000313" key="3">
    <source>
        <dbReference type="Proteomes" id="UP001419268"/>
    </source>
</evidence>
<name>A0AAP0F4X6_9MAGN</name>
<dbReference type="AlphaFoldDB" id="A0AAP0F4X6"/>
<sequence>MEPSSSLDHAILHSTNHKNDEPSKTLPWPTPFVSFASNPSRRRASSKSRLRSVRQRATALLLHAVHRVAAEAAPPPRTAPLPDRTVAGVAPQPKSRRRHRRAAACVAIAPLLPRRCRPSPPLPATPPSSTPPKLRRRRHHPRAAAAGAVGPRPARRSRSAADPLRRRLAVVPTAAATGERLRVASSRAPRCWCVVSTAVPPHASPLARRLAAMLGWPVSRRREPPFAASSLAGAAALAGAPPRSRYWETG</sequence>